<evidence type="ECO:0000256" key="1">
    <source>
        <dbReference type="ARBA" id="ARBA00006594"/>
    </source>
</evidence>
<dbReference type="EMBL" id="CP003630">
    <property type="protein sequence ID" value="AFZ18913.1"/>
    <property type="molecule type" value="Genomic_DNA"/>
</dbReference>
<gene>
    <name evidence="3" type="ORF">Mic7113_3171</name>
</gene>
<keyword evidence="4" id="KW-1185">Reference proteome</keyword>
<sequence length="46" mass="5227">MGKLTLPQLERHLFSAADILRGKVEAKRSLLEAHGFNPTRILVERN</sequence>
<dbReference type="PATRIC" id="fig|1173027.3.peg.3496"/>
<dbReference type="KEGG" id="mic:Mic7113_3171"/>
<evidence type="ECO:0000256" key="2">
    <source>
        <dbReference type="ARBA" id="ARBA00022747"/>
    </source>
</evidence>
<dbReference type="OrthoDB" id="9784823at2"/>
<organism evidence="3 4">
    <name type="scientific">Allocoleopsis franciscana PCC 7113</name>
    <dbReference type="NCBI Taxonomy" id="1173027"/>
    <lineage>
        <taxon>Bacteria</taxon>
        <taxon>Bacillati</taxon>
        <taxon>Cyanobacteriota</taxon>
        <taxon>Cyanophyceae</taxon>
        <taxon>Coleofasciculales</taxon>
        <taxon>Coleofasciculaceae</taxon>
        <taxon>Allocoleopsis</taxon>
        <taxon>Allocoleopsis franciscana</taxon>
    </lineage>
</organism>
<dbReference type="GO" id="GO:0009307">
    <property type="term" value="P:DNA restriction-modification system"/>
    <property type="evidence" value="ECO:0007669"/>
    <property type="project" value="UniProtKB-KW"/>
</dbReference>
<dbReference type="InterPro" id="IPR038333">
    <property type="entry name" value="T1MK-like_N_sf"/>
</dbReference>
<reference evidence="3 4" key="1">
    <citation type="submission" date="2012-06" db="EMBL/GenBank/DDBJ databases">
        <title>Finished chromosome of genome of Microcoleus sp. PCC 7113.</title>
        <authorList>
            <consortium name="US DOE Joint Genome Institute"/>
            <person name="Gugger M."/>
            <person name="Coursin T."/>
            <person name="Rippka R."/>
            <person name="Tandeau De Marsac N."/>
            <person name="Huntemann M."/>
            <person name="Wei C.-L."/>
            <person name="Han J."/>
            <person name="Detter J.C."/>
            <person name="Han C."/>
            <person name="Tapia R."/>
            <person name="Chen A."/>
            <person name="Kyrpides N."/>
            <person name="Mavromatis K."/>
            <person name="Markowitz V."/>
            <person name="Szeto E."/>
            <person name="Ivanova N."/>
            <person name="Pagani I."/>
            <person name="Pati A."/>
            <person name="Goodwin L."/>
            <person name="Nordberg H.P."/>
            <person name="Cantor M.N."/>
            <person name="Hua S.X."/>
            <person name="Woyke T."/>
            <person name="Kerfeld C.A."/>
        </authorList>
    </citation>
    <scope>NUCLEOTIDE SEQUENCE [LARGE SCALE GENOMIC DNA]</scope>
    <source>
        <strain evidence="3 4">PCC 7113</strain>
    </source>
</reference>
<protein>
    <submittedName>
        <fullName evidence="3">Uncharacterized protein</fullName>
    </submittedName>
</protein>
<dbReference type="AlphaFoldDB" id="K9WFB3"/>
<comment type="similarity">
    <text evidence="1">Belongs to the N(4)/N(6)-methyltransferase family.</text>
</comment>
<evidence type="ECO:0000313" key="3">
    <source>
        <dbReference type="EMBL" id="AFZ18913.1"/>
    </source>
</evidence>
<accession>K9WFB3</accession>
<evidence type="ECO:0000313" key="4">
    <source>
        <dbReference type="Proteomes" id="UP000010471"/>
    </source>
</evidence>
<name>K9WFB3_9CYAN</name>
<dbReference type="Proteomes" id="UP000010471">
    <property type="component" value="Chromosome"/>
</dbReference>
<dbReference type="Gene3D" id="1.20.1260.30">
    <property type="match status" value="1"/>
</dbReference>
<proteinExistence type="inferred from homology"/>
<dbReference type="RefSeq" id="WP_015183058.1">
    <property type="nucleotide sequence ID" value="NC_019738.1"/>
</dbReference>
<dbReference type="HOGENOM" id="CLU_3185855_0_0_3"/>
<keyword evidence="2" id="KW-0680">Restriction system</keyword>